<protein>
    <submittedName>
        <fullName evidence="2">Uncharacterized protein</fullName>
    </submittedName>
</protein>
<dbReference type="Pfam" id="PF12014">
    <property type="entry name" value="Cyclin_D1_bind"/>
    <property type="match status" value="1"/>
</dbReference>
<keyword evidence="3" id="KW-1185">Reference proteome</keyword>
<comment type="caution">
    <text evidence="2">The sequence shown here is derived from an EMBL/GenBank/DDBJ whole genome shotgun (WGS) entry which is preliminary data.</text>
</comment>
<dbReference type="AlphaFoldDB" id="A0ABD1ZHY3"/>
<sequence>MAMIMKASAIKAGHPYRGAALQERPGAQAHGTSFCLRKVYQENFVSQLYQNSMAESSVFRQSAYGSGAGTRASGLGRFTGKSDPVNFRSGFGTLSGGCNQASGSVSLNFKQADRIRAATDVGANGNGKLRYENEDVGHASVWYLSVPYETLKSAATKVGDAFRDMMTNQSTKFKNRINIKASTVKERQREPEQVKTEWDQWEKVFTEVDERENLASVLRFHLQEAVEKEDFQEAATLKNALAAVSTGDAVFDVMNELKQALAEERYKDVTNLRDKGGAWLVGWWVALAESQNDLFGRIIHISAAQGRFIARTYNARQLASAGQGVPLFELFVIKHGDNNYSQQAVYLQHDGNLYPETPSSEDINVNEDSSSDVDKDRDDNSTEDSPTHESISGGRNIVEEQQIPVNLTADMQNSVSDKISEAPVRVPAKLERKTKDSFVISKDDVYQPGVWRSTIAQSETICDRFDVCKESTGDMFSTGTGISKVSKEISEMMRLAVKQTRGSGPLGRSTSFRKMNVSEVSDRLSGLFIGDFGPYKSEVVQLRRRFGTWTGGESSTNCSELEFCEYVEAVKLTGDSDVPSGQVLFRAKIGKGSSLSVRGTYPEGLRVTGRYHGHGRLAIPGFRNPQWIDGEVVLFDGKRGGQTNGTELGFVYCLPERRFLVLFNRLKLQD</sequence>
<proteinExistence type="predicted"/>
<dbReference type="PANTHER" id="PTHR33917">
    <property type="entry name" value="PROTEIN EXECUTER 1, CHLOROPLASTIC"/>
    <property type="match status" value="1"/>
</dbReference>
<gene>
    <name evidence="2" type="ORF">R1flu_018683</name>
</gene>
<accession>A0ABD1ZHY3</accession>
<feature type="compositionally biased region" description="Polar residues" evidence="1">
    <location>
        <begin position="357"/>
        <end position="367"/>
    </location>
</feature>
<organism evidence="2 3">
    <name type="scientific">Riccia fluitans</name>
    <dbReference type="NCBI Taxonomy" id="41844"/>
    <lineage>
        <taxon>Eukaryota</taxon>
        <taxon>Viridiplantae</taxon>
        <taxon>Streptophyta</taxon>
        <taxon>Embryophyta</taxon>
        <taxon>Marchantiophyta</taxon>
        <taxon>Marchantiopsida</taxon>
        <taxon>Marchantiidae</taxon>
        <taxon>Marchantiales</taxon>
        <taxon>Ricciaceae</taxon>
        <taxon>Riccia</taxon>
    </lineage>
</organism>
<reference evidence="2 3" key="1">
    <citation type="submission" date="2024-09" db="EMBL/GenBank/DDBJ databases">
        <title>Chromosome-scale assembly of Riccia fluitans.</title>
        <authorList>
            <person name="Paukszto L."/>
            <person name="Sawicki J."/>
            <person name="Karawczyk K."/>
            <person name="Piernik-Szablinska J."/>
            <person name="Szczecinska M."/>
            <person name="Mazdziarz M."/>
        </authorList>
    </citation>
    <scope>NUCLEOTIDE SEQUENCE [LARGE SCALE GENOMIC DNA]</scope>
    <source>
        <strain evidence="2">Rf_01</strain>
        <tissue evidence="2">Aerial parts of the thallus</tissue>
    </source>
</reference>
<dbReference type="EMBL" id="JBHFFA010000001">
    <property type="protein sequence ID" value="KAL2650555.1"/>
    <property type="molecule type" value="Genomic_DNA"/>
</dbReference>
<evidence type="ECO:0000313" key="2">
    <source>
        <dbReference type="EMBL" id="KAL2650555.1"/>
    </source>
</evidence>
<dbReference type="InterPro" id="IPR044680">
    <property type="entry name" value="EX1/2"/>
</dbReference>
<evidence type="ECO:0000313" key="3">
    <source>
        <dbReference type="Proteomes" id="UP001605036"/>
    </source>
</evidence>
<feature type="region of interest" description="Disordered" evidence="1">
    <location>
        <begin position="351"/>
        <end position="399"/>
    </location>
</feature>
<dbReference type="PANTHER" id="PTHR33917:SF3">
    <property type="entry name" value="PROTEIN EXECUTER 1, CHLOROPLASTIC"/>
    <property type="match status" value="1"/>
</dbReference>
<evidence type="ECO:0000256" key="1">
    <source>
        <dbReference type="SAM" id="MobiDB-lite"/>
    </source>
</evidence>
<name>A0ABD1ZHY3_9MARC</name>
<dbReference type="Proteomes" id="UP001605036">
    <property type="component" value="Unassembled WGS sequence"/>
</dbReference>